<protein>
    <recommendedName>
        <fullName evidence="1">DUF5753 domain-containing protein</fullName>
    </recommendedName>
</protein>
<evidence type="ECO:0000313" key="2">
    <source>
        <dbReference type="EMBL" id="NYH79769.1"/>
    </source>
</evidence>
<evidence type="ECO:0000259" key="1">
    <source>
        <dbReference type="Pfam" id="PF19054"/>
    </source>
</evidence>
<proteinExistence type="predicted"/>
<comment type="caution">
    <text evidence="2">The sequence shown here is derived from an EMBL/GenBank/DDBJ whole genome shotgun (WGS) entry which is preliminary data.</text>
</comment>
<dbReference type="Proteomes" id="UP000548304">
    <property type="component" value="Unassembled WGS sequence"/>
</dbReference>
<sequence length="155" mass="17208">MTFIGEACPTPSRTGVEHQVELRQQRQERLNRAGNPTRLRCVLDEAALHRLVGGPEVMREQLEHLIELSEKPNINIRVVPFAAGAHAGSKSAFSLLRFPENLNTDAVYLENERGAVWLERPADIEHYTTVFDLMSSRALDASASMELVASLASSL</sequence>
<dbReference type="EMBL" id="JACBYW010000005">
    <property type="protein sequence ID" value="NYH79769.1"/>
    <property type="molecule type" value="Genomic_DNA"/>
</dbReference>
<reference evidence="2 3" key="1">
    <citation type="submission" date="2020-07" db="EMBL/GenBank/DDBJ databases">
        <title>Genomic Encyclopedia of Type Strains, Phase III (KMG-III): the genomes of soil and plant-associated and newly described type strains.</title>
        <authorList>
            <person name="Whitman W."/>
        </authorList>
    </citation>
    <scope>NUCLEOTIDE SEQUENCE [LARGE SCALE GENOMIC DNA]</scope>
    <source>
        <strain evidence="2 3">CECT 8576</strain>
    </source>
</reference>
<dbReference type="AlphaFoldDB" id="A0A852Z1Y4"/>
<accession>A0A852Z1Y4</accession>
<evidence type="ECO:0000313" key="3">
    <source>
        <dbReference type="Proteomes" id="UP000548304"/>
    </source>
</evidence>
<feature type="domain" description="DUF5753" evidence="1">
    <location>
        <begin position="8"/>
        <end position="149"/>
    </location>
</feature>
<dbReference type="Pfam" id="PF19054">
    <property type="entry name" value="DUF5753"/>
    <property type="match status" value="1"/>
</dbReference>
<name>A0A852Z1Y4_9ACTN</name>
<keyword evidence="3" id="KW-1185">Reference proteome</keyword>
<gene>
    <name evidence="2" type="ORF">FHR84_003107</name>
</gene>
<organism evidence="2 3">
    <name type="scientific">Actinopolyspora biskrensis</name>
    <dbReference type="NCBI Taxonomy" id="1470178"/>
    <lineage>
        <taxon>Bacteria</taxon>
        <taxon>Bacillati</taxon>
        <taxon>Actinomycetota</taxon>
        <taxon>Actinomycetes</taxon>
        <taxon>Actinopolysporales</taxon>
        <taxon>Actinopolysporaceae</taxon>
        <taxon>Actinopolyspora</taxon>
    </lineage>
</organism>
<dbReference type="RefSeq" id="WP_179536139.1">
    <property type="nucleotide sequence ID" value="NZ_JACBYW010000005.1"/>
</dbReference>
<dbReference type="InterPro" id="IPR043917">
    <property type="entry name" value="DUF5753"/>
</dbReference>